<name>A0A1D2MVV4_ORCCI</name>
<dbReference type="AlphaFoldDB" id="A0A1D2MVV4"/>
<proteinExistence type="predicted"/>
<dbReference type="Proteomes" id="UP000094527">
    <property type="component" value="Unassembled WGS sequence"/>
</dbReference>
<organism evidence="1 2">
    <name type="scientific">Orchesella cincta</name>
    <name type="common">Springtail</name>
    <name type="synonym">Podura cincta</name>
    <dbReference type="NCBI Taxonomy" id="48709"/>
    <lineage>
        <taxon>Eukaryota</taxon>
        <taxon>Metazoa</taxon>
        <taxon>Ecdysozoa</taxon>
        <taxon>Arthropoda</taxon>
        <taxon>Hexapoda</taxon>
        <taxon>Collembola</taxon>
        <taxon>Entomobryomorpha</taxon>
        <taxon>Entomobryoidea</taxon>
        <taxon>Orchesellidae</taxon>
        <taxon>Orchesellinae</taxon>
        <taxon>Orchesella</taxon>
    </lineage>
</organism>
<comment type="caution">
    <text evidence="1">The sequence shown here is derived from an EMBL/GenBank/DDBJ whole genome shotgun (WGS) entry which is preliminary data.</text>
</comment>
<evidence type="ECO:0000313" key="1">
    <source>
        <dbReference type="EMBL" id="ODM96924.1"/>
    </source>
</evidence>
<protein>
    <submittedName>
        <fullName evidence="1">Uncharacterized protein</fullName>
    </submittedName>
</protein>
<evidence type="ECO:0000313" key="2">
    <source>
        <dbReference type="Proteomes" id="UP000094527"/>
    </source>
</evidence>
<sequence length="497" mass="57876">MLPNKLVVAMMLSVWGKHLQFAQLYLETTEVNHLAIDNLDQLNLFVDIPMNATARAEWKELRANVTNLFDLNENFTDKILEHFEPLEELLVPWLGLAHSVLKNPNLEETQLMEIYKQFLKNKHVRQLSNMEISTFQTEWDQLNLLQRLEDYHEQILVLKGVVTNSRAQKVDDSLLSRQTAKRDSIHGLLKKQVQIGQLRLETTEFGHLVDEINEKLAAITESTTTTLKTRKKILEVRYEVIELMKLHAEFDAKTKDYCQLVAAEDFLALWVHVFQTTRQNPHFDDEDLEEFAQPLLSNENVRRFMRLDVSQLLSEWKQMNLSERMHRCSDTVRDLVAGLPNEKVTESEILATLLVKQENVGELINQCNVLLRILNEIGAVFEKMSNYLEIHIKLQPISYKIMDIWKEFEVYQPKIMTTFETLGKAVKLLAKKGTDELIESGQFFSDESIQEAFKIDIETLQKDWTRMDLIERAKSCQAEVKTVKAQGDRIYQRASEL</sequence>
<reference evidence="1 2" key="1">
    <citation type="journal article" date="2016" name="Genome Biol. Evol.">
        <title>Gene Family Evolution Reflects Adaptation to Soil Environmental Stressors in the Genome of the Collembolan Orchesella cincta.</title>
        <authorList>
            <person name="Faddeeva-Vakhrusheva A."/>
            <person name="Derks M.F."/>
            <person name="Anvar S.Y."/>
            <person name="Agamennone V."/>
            <person name="Suring W."/>
            <person name="Smit S."/>
            <person name="van Straalen N.M."/>
            <person name="Roelofs D."/>
        </authorList>
    </citation>
    <scope>NUCLEOTIDE SEQUENCE [LARGE SCALE GENOMIC DNA]</scope>
    <source>
        <tissue evidence="1">Mixed pool</tissue>
    </source>
</reference>
<keyword evidence="2" id="KW-1185">Reference proteome</keyword>
<gene>
    <name evidence="1" type="ORF">Ocin01_09760</name>
</gene>
<accession>A0A1D2MVV4</accession>
<dbReference type="EMBL" id="LJIJ01000488">
    <property type="protein sequence ID" value="ODM96924.1"/>
    <property type="molecule type" value="Genomic_DNA"/>
</dbReference>